<dbReference type="GO" id="GO:0008483">
    <property type="term" value="F:transaminase activity"/>
    <property type="evidence" value="ECO:0007669"/>
    <property type="project" value="UniProtKB-KW"/>
</dbReference>
<dbReference type="PANTHER" id="PTHR42790:SF19">
    <property type="entry name" value="KYNURENINE_ALPHA-AMINOADIPATE AMINOTRANSFERASE, MITOCHONDRIAL"/>
    <property type="match status" value="1"/>
</dbReference>
<evidence type="ECO:0000256" key="4">
    <source>
        <dbReference type="ARBA" id="ARBA00022898"/>
    </source>
</evidence>
<dbReference type="InterPro" id="IPR015424">
    <property type="entry name" value="PyrdxlP-dep_Trfase"/>
</dbReference>
<dbReference type="PANTHER" id="PTHR42790">
    <property type="entry name" value="AMINOTRANSFERASE"/>
    <property type="match status" value="1"/>
</dbReference>
<keyword evidence="2 6" id="KW-0032">Aminotransferase</keyword>
<dbReference type="Pfam" id="PF00155">
    <property type="entry name" value="Aminotran_1_2"/>
    <property type="match status" value="1"/>
</dbReference>
<dbReference type="SUPFAM" id="SSF53383">
    <property type="entry name" value="PLP-dependent transferases"/>
    <property type="match status" value="1"/>
</dbReference>
<dbReference type="InterPro" id="IPR050859">
    <property type="entry name" value="Class-I_PLP-dep_aminotransf"/>
</dbReference>
<evidence type="ECO:0000259" key="5">
    <source>
        <dbReference type="Pfam" id="PF00155"/>
    </source>
</evidence>
<name>A0A3M2LKB8_9ACTN</name>
<evidence type="ECO:0000256" key="1">
    <source>
        <dbReference type="ARBA" id="ARBA00001933"/>
    </source>
</evidence>
<accession>A0A3M2LKB8</accession>
<evidence type="ECO:0000313" key="7">
    <source>
        <dbReference type="Proteomes" id="UP000282674"/>
    </source>
</evidence>
<comment type="cofactor">
    <cofactor evidence="1">
        <name>pyridoxal 5'-phosphate</name>
        <dbReference type="ChEBI" id="CHEBI:597326"/>
    </cofactor>
</comment>
<gene>
    <name evidence="6" type="ORF">EBO15_36410</name>
</gene>
<proteinExistence type="predicted"/>
<evidence type="ECO:0000256" key="2">
    <source>
        <dbReference type="ARBA" id="ARBA00022576"/>
    </source>
</evidence>
<dbReference type="OrthoDB" id="199743at2"/>
<reference evidence="6 7" key="1">
    <citation type="submission" date="2018-10" db="EMBL/GenBank/DDBJ databases">
        <title>Isolation from soil.</title>
        <authorList>
            <person name="Hu J."/>
        </authorList>
    </citation>
    <scope>NUCLEOTIDE SEQUENCE [LARGE SCALE GENOMIC DNA]</scope>
    <source>
        <strain evidence="6 7">NEAU-Ht49</strain>
    </source>
</reference>
<organism evidence="6 7">
    <name type="scientific">Actinomadura harenae</name>
    <dbReference type="NCBI Taxonomy" id="2483351"/>
    <lineage>
        <taxon>Bacteria</taxon>
        <taxon>Bacillati</taxon>
        <taxon>Actinomycetota</taxon>
        <taxon>Actinomycetes</taxon>
        <taxon>Streptosporangiales</taxon>
        <taxon>Thermomonosporaceae</taxon>
        <taxon>Actinomadura</taxon>
    </lineage>
</organism>
<evidence type="ECO:0000256" key="3">
    <source>
        <dbReference type="ARBA" id="ARBA00022679"/>
    </source>
</evidence>
<dbReference type="EMBL" id="RFFG01000112">
    <property type="protein sequence ID" value="RMI37250.1"/>
    <property type="molecule type" value="Genomic_DNA"/>
</dbReference>
<sequence length="412" mass="45004">MTFLNEITLRYPAAVSFAPGRPYDGFFGNEQIFGYMRRYLDHLADQGRSEEEIRTVLFQYGPTPGLIRTIIADWLARDEGVEVPPESIVVTVGAQEGMLLTLRALFAGPEDVLLVASPCYVGITGAACLLNLPVTSVPERADGLHHADVEAAILAERAKGRRARALYVVPDHSNPSGTTMDPQARRDLLDLAARHGMLVLEDTPYRLVSPGPPHPTLKSLDRDRGVVHIGSFSKTVFPGARVGFVIADQRVVDAQGRSGLLADELAKIKSMVTVNTPALSQAAVAGVLLAADGRLSRFNDPNAEYYGDAMRTTLEALERHLPPARRAALGVDWNTPTGGFFIRVDVPFDADEAALDRSAREFGVIWTPMAYFHPEGGGRRQLRLSTSYLTAEQIDQGIARLTRFIEAHAPRL</sequence>
<dbReference type="GO" id="GO:0030170">
    <property type="term" value="F:pyridoxal phosphate binding"/>
    <property type="evidence" value="ECO:0007669"/>
    <property type="project" value="InterPro"/>
</dbReference>
<dbReference type="Proteomes" id="UP000282674">
    <property type="component" value="Unassembled WGS sequence"/>
</dbReference>
<dbReference type="AlphaFoldDB" id="A0A3M2LKB8"/>
<dbReference type="InterPro" id="IPR004839">
    <property type="entry name" value="Aminotransferase_I/II_large"/>
</dbReference>
<dbReference type="InterPro" id="IPR015421">
    <property type="entry name" value="PyrdxlP-dep_Trfase_major"/>
</dbReference>
<keyword evidence="4" id="KW-0663">Pyridoxal phosphate</keyword>
<dbReference type="InterPro" id="IPR015422">
    <property type="entry name" value="PyrdxlP-dep_Trfase_small"/>
</dbReference>
<dbReference type="Gene3D" id="3.90.1150.10">
    <property type="entry name" value="Aspartate Aminotransferase, domain 1"/>
    <property type="match status" value="1"/>
</dbReference>
<keyword evidence="3 6" id="KW-0808">Transferase</keyword>
<evidence type="ECO:0000313" key="6">
    <source>
        <dbReference type="EMBL" id="RMI37250.1"/>
    </source>
</evidence>
<feature type="domain" description="Aminotransferase class I/classII large" evidence="5">
    <location>
        <begin position="57"/>
        <end position="401"/>
    </location>
</feature>
<dbReference type="CDD" id="cd00609">
    <property type="entry name" value="AAT_like"/>
    <property type="match status" value="1"/>
</dbReference>
<keyword evidence="7" id="KW-1185">Reference proteome</keyword>
<comment type="caution">
    <text evidence="6">The sequence shown here is derived from an EMBL/GenBank/DDBJ whole genome shotgun (WGS) entry which is preliminary data.</text>
</comment>
<protein>
    <submittedName>
        <fullName evidence="6">PLP-dependent aminotransferase family protein</fullName>
    </submittedName>
</protein>
<dbReference type="GO" id="GO:1901605">
    <property type="term" value="P:alpha-amino acid metabolic process"/>
    <property type="evidence" value="ECO:0007669"/>
    <property type="project" value="TreeGrafter"/>
</dbReference>
<dbReference type="Gene3D" id="3.40.640.10">
    <property type="entry name" value="Type I PLP-dependent aspartate aminotransferase-like (Major domain)"/>
    <property type="match status" value="1"/>
</dbReference>